<evidence type="ECO:0000256" key="7">
    <source>
        <dbReference type="SAM" id="MobiDB-lite"/>
    </source>
</evidence>
<organism evidence="9 10">
    <name type="scientific">Kluyveromyces marxianus</name>
    <name type="common">Yeast</name>
    <name type="synonym">Candida kefyr</name>
    <dbReference type="NCBI Taxonomy" id="4911"/>
    <lineage>
        <taxon>Eukaryota</taxon>
        <taxon>Fungi</taxon>
        <taxon>Dikarya</taxon>
        <taxon>Ascomycota</taxon>
        <taxon>Saccharomycotina</taxon>
        <taxon>Saccharomycetes</taxon>
        <taxon>Saccharomycetales</taxon>
        <taxon>Saccharomycetaceae</taxon>
        <taxon>Kluyveromyces</taxon>
    </lineage>
</organism>
<protein>
    <recommendedName>
        <fullName evidence="6">Phospholipase</fullName>
        <ecNumber evidence="6">3.1.4.4</ecNumber>
    </recommendedName>
</protein>
<sequence length="1647" mass="189418">MLQEKEGQKRYSNGEVIPGIKDEAGELSMRKNAEEEHPDSGSQLSKAAANNAQNVDKNGDEIRSSSAPLDDQDPLFKGENINQSDFEASVKNLTFMGVPNSSVFEGRTASSDGTHNDPHANAINGHTTDGSNGPKRPNISAINDHSRSHSVSNVNSSSNNSRGFSMSYQDRFWKKEIGQVFRRFSKITTTTNNKGHEQQQTQNEDGAKVDQVLNEHDAYVQSMASDFIDTMLAGAPAALLAGSIFLKDDNGVTRAPLLLTMLSIRISPMQNSTHLHLDIKRRSSITSSVHSDEPMQGGGHHSILGQNLHSRYKLDLEYGLGENRLKWSIIRSYKDIASLHNRLKLISFQQNTVNKLYIDNNRYSELHLPHFPRFDDVFKRKKTDSPERKTKKNTGSVYTPANENFTPRSSTQLSTHRYQSKHLQSLIEEQDDRNKPMHLRIERYLKLLNVVLSLRPQANRLFQFYEMSPIGTLLSYENGYHGKQGYMVVRSTAKAQGWRVSHFKFNDFKAMIERHTTKWFLIRHSYITYVSDIYSTTPLDVFLVDPEFKISCSGYSMKDIEDSFENPSYHENVKNKISTKLLITVENRERKMQMIVKSEYIMKQWVRSIYEMSKSTVWSQKHRFDSFAPVRKNALCKFLVDGRDYFWSLSEALRMAKDVIFIHDWWLSPELYMRRPVRGNQIHRIDRILKEKAEQNVKIFIVVYRNVGSTVGTDSLWTKHSLLSLHNNIHVIRSPNQWLQNTYFWAHHEKFVVIDNTVAFIGGIDLCYGRYDTPDHSLHDEETELENQIFPGKDYSNARVCDFYDLDKPFESMYDRSIVPRMPWHDVQMMTVGEAARDLSRHFVQRWNYLLRQKRPSRPTPLLTPASDLTEEELNNSAFFQDLKPHSTCEIQVVRSAGNWSLGLKKTEHSIQNAYLKLIETSDHYVYIENQFFVTSSSWDGVVIENKIGDALVDRIVKANSEGKAWKAFIVIPLMPGFNAEVDEAEGSSVRVIMQCQYQSISRGETSIFAKLKKLNIDPLQYIQFFSLRKWSTIGVDKKLVTEQLYVHAKVMIVDDRSCIIGSANINERSMLGNRDSEVAVVVRDTELIKSKMNGEEYLAGRFPWELRQRLMREHLGCDVDMVELIERKFEKLRLTAKQNYETLHTVSEETNTNITEANMIESSMVELAYREILNEKCSRLWEKKHGSSTENYGVINPLENSKDSDDSSEESMQGNKPAPLPEHKGNKYLHIDGKAAYHSFNYRAGEANMGIRDKKNISSDARLTNNSLHARDVDGHGPDNWKNTNSHPVMYNDVTKQLKAWAEEVLNKNLDENENEKLSTILPDKTNVKAYLDNPNILNVNKWNMLKRICYLQYLSFKKEKDLYEVQKNGEVTIAKQKSFPSQVANLENEQLDDQMVEGMLQQLLPPIGKQNSSISSVQYIDPYQFDDPLHPSFSQDLWFTIALRNTIIFRMVFHCQPDNSVQTWREYKEFQTFYKEFDMYQDKAILSERKEKGQEPPKIVEDRSAMNTLDNVPDDDISIATTIEKGRTLGEVSAGALGASGDEGECDQIDALAATPEAVPSQSERAGNPSSHPQTPPENTFRMKMNNQLLYGTKDRMFDRRTARKLLERIHGHLVVFPVDWLCKEVESNNWFYNVDRLPPIDIYD</sequence>
<keyword evidence="5" id="KW-0443">Lipid metabolism</keyword>
<feature type="compositionally biased region" description="Low complexity" evidence="7">
    <location>
        <begin position="149"/>
        <end position="162"/>
    </location>
</feature>
<dbReference type="EC" id="3.1.4.4" evidence="6"/>
<dbReference type="PANTHER" id="PTHR18896:SF76">
    <property type="entry name" value="PHOSPHOLIPASE"/>
    <property type="match status" value="1"/>
</dbReference>
<dbReference type="CDD" id="cd09138">
    <property type="entry name" value="PLDc_vPLD1_2_yPLD_like_1"/>
    <property type="match status" value="1"/>
</dbReference>
<comment type="catalytic activity">
    <reaction evidence="1 6">
        <text>a 1,2-diacyl-sn-glycero-3-phosphocholine + H2O = a 1,2-diacyl-sn-glycero-3-phosphate + choline + H(+)</text>
        <dbReference type="Rhea" id="RHEA:14445"/>
        <dbReference type="ChEBI" id="CHEBI:15354"/>
        <dbReference type="ChEBI" id="CHEBI:15377"/>
        <dbReference type="ChEBI" id="CHEBI:15378"/>
        <dbReference type="ChEBI" id="CHEBI:57643"/>
        <dbReference type="ChEBI" id="CHEBI:58608"/>
        <dbReference type="EC" id="3.1.4.4"/>
    </reaction>
</comment>
<reference evidence="9 10" key="2">
    <citation type="submission" date="2019-11" db="EMBL/GenBank/DDBJ databases">
        <authorList>
            <person name="Lu H."/>
        </authorList>
    </citation>
    <scope>NUCLEOTIDE SEQUENCE [LARGE SCALE GENOMIC DNA]</scope>
    <source>
        <strain evidence="9 10">FIM1</strain>
    </source>
</reference>
<dbReference type="Gene3D" id="3.30.870.10">
    <property type="entry name" value="Endonuclease Chain A"/>
    <property type="match status" value="2"/>
</dbReference>
<gene>
    <name evidence="9" type="primary">SPO14</name>
    <name evidence="9" type="ORF">FIM1_2687</name>
</gene>
<keyword evidence="3 6" id="KW-0378">Hydrolase</keyword>
<dbReference type="EMBL" id="CP015057">
    <property type="protein sequence ID" value="QGN15987.1"/>
    <property type="molecule type" value="Genomic_DNA"/>
</dbReference>
<evidence type="ECO:0000256" key="2">
    <source>
        <dbReference type="ARBA" id="ARBA00022737"/>
    </source>
</evidence>
<feature type="domain" description="PLD phosphodiesterase" evidence="8">
    <location>
        <begin position="743"/>
        <end position="770"/>
    </location>
</feature>
<dbReference type="Pfam" id="PF00614">
    <property type="entry name" value="PLDc"/>
    <property type="match status" value="1"/>
</dbReference>
<feature type="region of interest" description="Disordered" evidence="7">
    <location>
        <begin position="1"/>
        <end position="79"/>
    </location>
</feature>
<feature type="region of interest" description="Disordered" evidence="7">
    <location>
        <begin position="1558"/>
        <end position="1582"/>
    </location>
</feature>
<accession>A0ABX6EW70</accession>
<dbReference type="SMART" id="SM00155">
    <property type="entry name" value="PLDc"/>
    <property type="match status" value="2"/>
</dbReference>
<proteinExistence type="inferred from homology"/>
<dbReference type="CDD" id="cd09141">
    <property type="entry name" value="PLDc_vPLD1_2_yPLD_like_2"/>
    <property type="match status" value="1"/>
</dbReference>
<feature type="region of interest" description="Disordered" evidence="7">
    <location>
        <begin position="382"/>
        <end position="413"/>
    </location>
</feature>
<feature type="region of interest" description="Disordered" evidence="7">
    <location>
        <begin position="104"/>
        <end position="162"/>
    </location>
</feature>
<evidence type="ECO:0000256" key="5">
    <source>
        <dbReference type="ARBA" id="ARBA00023098"/>
    </source>
</evidence>
<feature type="compositionally biased region" description="Polar residues" evidence="7">
    <location>
        <begin position="1562"/>
        <end position="1575"/>
    </location>
</feature>
<dbReference type="PROSITE" id="PS50035">
    <property type="entry name" value="PLD"/>
    <property type="match status" value="2"/>
</dbReference>
<dbReference type="PANTHER" id="PTHR18896">
    <property type="entry name" value="PHOSPHOLIPASE D"/>
    <property type="match status" value="1"/>
</dbReference>
<dbReference type="Pfam" id="PF13091">
    <property type="entry name" value="PLDc_2"/>
    <property type="match status" value="1"/>
</dbReference>
<dbReference type="CDD" id="cd01254">
    <property type="entry name" value="PH_PLD"/>
    <property type="match status" value="1"/>
</dbReference>
<dbReference type="SUPFAM" id="SSF56024">
    <property type="entry name" value="Phospholipase D/nuclease"/>
    <property type="match status" value="2"/>
</dbReference>
<feature type="domain" description="PLD phosphodiesterase" evidence="8">
    <location>
        <begin position="1043"/>
        <end position="1070"/>
    </location>
</feature>
<dbReference type="PIRSF" id="PIRSF009376">
    <property type="entry name" value="Phospholipase_D_euk"/>
    <property type="match status" value="1"/>
</dbReference>
<dbReference type="InterPro" id="IPR015679">
    <property type="entry name" value="PLipase_D_fam"/>
</dbReference>
<feature type="compositionally biased region" description="Polar residues" evidence="7">
    <location>
        <begin position="393"/>
        <end position="413"/>
    </location>
</feature>
<dbReference type="Proteomes" id="UP000422736">
    <property type="component" value="Chromosome 4"/>
</dbReference>
<dbReference type="InterPro" id="IPR016555">
    <property type="entry name" value="PLipase_D_euk"/>
</dbReference>
<dbReference type="InterPro" id="IPR001736">
    <property type="entry name" value="PLipase_D/transphosphatidylase"/>
</dbReference>
<feature type="compositionally biased region" description="Basic and acidic residues" evidence="7">
    <location>
        <begin position="20"/>
        <end position="39"/>
    </location>
</feature>
<evidence type="ECO:0000313" key="9">
    <source>
        <dbReference type="EMBL" id="QGN15987.1"/>
    </source>
</evidence>
<feature type="region of interest" description="Disordered" evidence="7">
    <location>
        <begin position="1191"/>
        <end position="1225"/>
    </location>
</feature>
<keyword evidence="2" id="KW-0677">Repeat</keyword>
<evidence type="ECO:0000259" key="8">
    <source>
        <dbReference type="PROSITE" id="PS50035"/>
    </source>
</evidence>
<evidence type="ECO:0000313" key="10">
    <source>
        <dbReference type="Proteomes" id="UP000422736"/>
    </source>
</evidence>
<dbReference type="InterPro" id="IPR025202">
    <property type="entry name" value="PLD-like_dom"/>
</dbReference>
<evidence type="ECO:0000256" key="6">
    <source>
        <dbReference type="PIRNR" id="PIRNR009376"/>
    </source>
</evidence>
<evidence type="ECO:0000256" key="1">
    <source>
        <dbReference type="ARBA" id="ARBA00000798"/>
    </source>
</evidence>
<name>A0ABX6EW70_KLUMA</name>
<reference evidence="9 10" key="1">
    <citation type="submission" date="2016-03" db="EMBL/GenBank/DDBJ databases">
        <title>How can Kluyveromyces marxianus grow so fast - potential evolutionary course in Saccharomyces Complex revealed by comparative genomics.</title>
        <authorList>
            <person name="Mo W."/>
            <person name="Lu W."/>
            <person name="Yang X."/>
            <person name="Qi J."/>
            <person name="Lv H."/>
        </authorList>
    </citation>
    <scope>NUCLEOTIDE SEQUENCE [LARGE SCALE GENOMIC DNA]</scope>
    <source>
        <strain evidence="9 10">FIM1</strain>
    </source>
</reference>
<evidence type="ECO:0000256" key="3">
    <source>
        <dbReference type="ARBA" id="ARBA00022801"/>
    </source>
</evidence>
<comment type="similarity">
    <text evidence="6">Belongs to the phospholipase D family.</text>
</comment>
<feature type="compositionally biased region" description="Polar residues" evidence="7">
    <location>
        <begin position="40"/>
        <end position="56"/>
    </location>
</feature>
<keyword evidence="4 6" id="KW-0442">Lipid degradation</keyword>
<keyword evidence="10" id="KW-1185">Reference proteome</keyword>
<feature type="compositionally biased region" description="Polar residues" evidence="7">
    <location>
        <begin position="104"/>
        <end position="113"/>
    </location>
</feature>
<evidence type="ECO:0000256" key="4">
    <source>
        <dbReference type="ARBA" id="ARBA00022963"/>
    </source>
</evidence>